<dbReference type="Pfam" id="PF13336">
    <property type="entry name" value="AcetylCoA_hyd_C"/>
    <property type="match status" value="1"/>
</dbReference>
<dbReference type="InterPro" id="IPR026888">
    <property type="entry name" value="AcetylCoA_hyd_C"/>
</dbReference>
<dbReference type="AlphaFoldDB" id="A0A1I0L7D0"/>
<dbReference type="Proteomes" id="UP000199361">
    <property type="component" value="Unassembled WGS sequence"/>
</dbReference>
<dbReference type="EMBL" id="FOHX01000013">
    <property type="protein sequence ID" value="SEU35880.1"/>
    <property type="molecule type" value="Genomic_DNA"/>
</dbReference>
<dbReference type="Gene3D" id="3.30.750.70">
    <property type="entry name" value="4-hydroxybutyrate coenzyme like domains"/>
    <property type="match status" value="1"/>
</dbReference>
<keyword evidence="2" id="KW-0808">Transferase</keyword>
<evidence type="ECO:0000256" key="2">
    <source>
        <dbReference type="ARBA" id="ARBA00022679"/>
    </source>
</evidence>
<proteinExistence type="inferred from homology"/>
<evidence type="ECO:0000259" key="3">
    <source>
        <dbReference type="Pfam" id="PF02550"/>
    </source>
</evidence>
<organism evidence="5 6">
    <name type="scientific">Nonomuraea wenchangensis</name>
    <dbReference type="NCBI Taxonomy" id="568860"/>
    <lineage>
        <taxon>Bacteria</taxon>
        <taxon>Bacillati</taxon>
        <taxon>Actinomycetota</taxon>
        <taxon>Actinomycetes</taxon>
        <taxon>Streptosporangiales</taxon>
        <taxon>Streptosporangiaceae</taxon>
        <taxon>Nonomuraea</taxon>
    </lineage>
</organism>
<accession>A0A1I0L7D0</accession>
<protein>
    <submittedName>
        <fullName evidence="5">Acetyl-CoA hydrolase</fullName>
    </submittedName>
</protein>
<dbReference type="GO" id="GO:0016787">
    <property type="term" value="F:hydrolase activity"/>
    <property type="evidence" value="ECO:0007669"/>
    <property type="project" value="UniProtKB-KW"/>
</dbReference>
<dbReference type="InterPro" id="IPR046433">
    <property type="entry name" value="ActCoA_hydro"/>
</dbReference>
<dbReference type="OrthoDB" id="9801795at2"/>
<dbReference type="RefSeq" id="WP_091089198.1">
    <property type="nucleotide sequence ID" value="NZ_FOHX01000013.1"/>
</dbReference>
<dbReference type="GO" id="GO:0008775">
    <property type="term" value="F:acetate CoA-transferase activity"/>
    <property type="evidence" value="ECO:0007669"/>
    <property type="project" value="InterPro"/>
</dbReference>
<evidence type="ECO:0000259" key="4">
    <source>
        <dbReference type="Pfam" id="PF13336"/>
    </source>
</evidence>
<feature type="domain" description="Acetyl-CoA hydrolase/transferase N-terminal" evidence="3">
    <location>
        <begin position="17"/>
        <end position="171"/>
    </location>
</feature>
<dbReference type="InterPro" id="IPR037171">
    <property type="entry name" value="NagB/RpiA_transferase-like"/>
</dbReference>
<keyword evidence="6" id="KW-1185">Reference proteome</keyword>
<dbReference type="PANTHER" id="PTHR21432:SF20">
    <property type="entry name" value="ACETYL-COA HYDROLASE"/>
    <property type="match status" value="1"/>
</dbReference>
<dbReference type="Gene3D" id="3.40.1080.10">
    <property type="entry name" value="Glutaconate Coenzyme A-transferase"/>
    <property type="match status" value="1"/>
</dbReference>
<dbReference type="InterPro" id="IPR038460">
    <property type="entry name" value="AcetylCoA_hyd_C_sf"/>
</dbReference>
<dbReference type="InterPro" id="IPR003702">
    <property type="entry name" value="ActCoA_hydro_N"/>
</dbReference>
<dbReference type="PANTHER" id="PTHR21432">
    <property type="entry name" value="ACETYL-COA HYDROLASE-RELATED"/>
    <property type="match status" value="1"/>
</dbReference>
<evidence type="ECO:0000313" key="6">
    <source>
        <dbReference type="Proteomes" id="UP000199361"/>
    </source>
</evidence>
<dbReference type="Gene3D" id="3.40.1080.20">
    <property type="entry name" value="Acetyl-CoA hydrolase/transferase C-terminal domain"/>
    <property type="match status" value="1"/>
</dbReference>
<dbReference type="STRING" id="568860.SAMN05421811_11377"/>
<dbReference type="SUPFAM" id="SSF100950">
    <property type="entry name" value="NagB/RpiA/CoA transferase-like"/>
    <property type="match status" value="2"/>
</dbReference>
<name>A0A1I0L7D0_9ACTN</name>
<feature type="domain" description="Acetyl-CoA hydrolase/transferase C-terminal" evidence="4">
    <location>
        <begin position="269"/>
        <end position="422"/>
    </location>
</feature>
<evidence type="ECO:0000256" key="1">
    <source>
        <dbReference type="ARBA" id="ARBA00009632"/>
    </source>
</evidence>
<dbReference type="GO" id="GO:0006083">
    <property type="term" value="P:acetate metabolic process"/>
    <property type="evidence" value="ECO:0007669"/>
    <property type="project" value="InterPro"/>
</dbReference>
<sequence>MPTVPEVPDQAGRLDLAAHIRPGDTVLWGQACAEPLTLTERLMEQRAAIGGLRCFVGAPASGTVRPEHADHVSFLSYCGSGGNRALHRAGVLDILPGHYSTLPYLIESGALPVDVVLVQLSPADGAGRHSLGLAEEYLSAAIDRARVVIAEVNDQVPWTHGTRTLTAAELDLVVHTSRPPAEIAAKQAGAAEQRVADHVAALIEDGATLQLGLGALPEAIVARLAGHRHLGVHSGLIGDAVADLMEAGVITNARKSLDRGRTVTGALMGTARLFGYADGNPAIELRDTRYTHDPEVLAAQDRFVAINSAIEVDLTGQINAEVARGAYVGAVGGAVDFLRGAARSRGGLPIVALTSTVNAAGGGTASRIVANLSGPVSTPRCDAGLIVTEHGVADLRGLPLGERVAAMLAISHPDHRPALEKECPL</sequence>
<evidence type="ECO:0000313" key="5">
    <source>
        <dbReference type="EMBL" id="SEU35880.1"/>
    </source>
</evidence>
<keyword evidence="5" id="KW-0378">Hydrolase</keyword>
<dbReference type="Pfam" id="PF02550">
    <property type="entry name" value="AcetylCoA_hydro"/>
    <property type="match status" value="1"/>
</dbReference>
<comment type="similarity">
    <text evidence="1">Belongs to the acetyl-CoA hydrolase/transferase family.</text>
</comment>
<gene>
    <name evidence="5" type="ORF">SAMN05421811_11377</name>
</gene>
<reference evidence="5 6" key="1">
    <citation type="submission" date="2016-10" db="EMBL/GenBank/DDBJ databases">
        <authorList>
            <person name="de Groot N.N."/>
        </authorList>
    </citation>
    <scope>NUCLEOTIDE SEQUENCE [LARGE SCALE GENOMIC DNA]</scope>
    <source>
        <strain evidence="5 6">CGMCC 4.5598</strain>
    </source>
</reference>